<feature type="transmembrane region" description="Helical" evidence="12">
    <location>
        <begin position="242"/>
        <end position="262"/>
    </location>
</feature>
<evidence type="ECO:0000256" key="1">
    <source>
        <dbReference type="ARBA" id="ARBA00004141"/>
    </source>
</evidence>
<evidence type="ECO:0000256" key="3">
    <source>
        <dbReference type="ARBA" id="ARBA00022679"/>
    </source>
</evidence>
<evidence type="ECO:0000313" key="14">
    <source>
        <dbReference type="Proteomes" id="UP001303046"/>
    </source>
</evidence>
<keyword evidence="5 12" id="KW-1133">Transmembrane helix</keyword>
<keyword evidence="7 12" id="KW-0472">Membrane</keyword>
<organism evidence="13 14">
    <name type="scientific">Necator americanus</name>
    <name type="common">Human hookworm</name>
    <dbReference type="NCBI Taxonomy" id="51031"/>
    <lineage>
        <taxon>Eukaryota</taxon>
        <taxon>Metazoa</taxon>
        <taxon>Ecdysozoa</taxon>
        <taxon>Nematoda</taxon>
        <taxon>Chromadorea</taxon>
        <taxon>Rhabditida</taxon>
        <taxon>Rhabditina</taxon>
        <taxon>Rhabditomorpha</taxon>
        <taxon>Strongyloidea</taxon>
        <taxon>Ancylostomatidae</taxon>
        <taxon>Bunostominae</taxon>
        <taxon>Necator</taxon>
    </lineage>
</organism>
<evidence type="ECO:0000256" key="2">
    <source>
        <dbReference type="ARBA" id="ARBA00022516"/>
    </source>
</evidence>
<dbReference type="EC" id="2.7.8.41" evidence="10"/>
<dbReference type="Proteomes" id="UP001303046">
    <property type="component" value="Unassembled WGS sequence"/>
</dbReference>
<dbReference type="InterPro" id="IPR000462">
    <property type="entry name" value="CDP-OH_P_trans"/>
</dbReference>
<comment type="catalytic activity">
    <reaction evidence="11">
        <text>a CDP-1,2-diacyl-sn-glycerol + a 1,2-diacyl-sn-glycero-3-phospho-(1'-sn-glycerol) = a cardiolipin + CMP + H(+)</text>
        <dbReference type="Rhea" id="RHEA:32931"/>
        <dbReference type="ChEBI" id="CHEBI:15378"/>
        <dbReference type="ChEBI" id="CHEBI:58332"/>
        <dbReference type="ChEBI" id="CHEBI:60377"/>
        <dbReference type="ChEBI" id="CHEBI:62237"/>
        <dbReference type="ChEBI" id="CHEBI:64716"/>
        <dbReference type="EC" id="2.7.8.41"/>
    </reaction>
</comment>
<evidence type="ECO:0000256" key="12">
    <source>
        <dbReference type="SAM" id="Phobius"/>
    </source>
</evidence>
<gene>
    <name evidence="13" type="primary">Necator_chrV.g18668</name>
    <name evidence="13" type="ORF">RB195_013877</name>
</gene>
<reference evidence="13 14" key="1">
    <citation type="submission" date="2023-08" db="EMBL/GenBank/DDBJ databases">
        <title>A Necator americanus chromosomal reference genome.</title>
        <authorList>
            <person name="Ilik V."/>
            <person name="Petrzelkova K.J."/>
            <person name="Pardy F."/>
            <person name="Fuh T."/>
            <person name="Niatou-Singa F.S."/>
            <person name="Gouil Q."/>
            <person name="Baker L."/>
            <person name="Ritchie M.E."/>
            <person name="Jex A.R."/>
            <person name="Gazzola D."/>
            <person name="Li H."/>
            <person name="Toshio Fujiwara R."/>
            <person name="Zhan B."/>
            <person name="Aroian R.V."/>
            <person name="Pafco B."/>
            <person name="Schwarz E.M."/>
        </authorList>
    </citation>
    <scope>NUCLEOTIDE SEQUENCE [LARGE SCALE GENOMIC DNA]</scope>
    <source>
        <strain evidence="13 14">Aroian</strain>
        <tissue evidence="13">Whole animal</tissue>
    </source>
</reference>
<keyword evidence="2" id="KW-0444">Lipid biosynthesis</keyword>
<evidence type="ECO:0000256" key="5">
    <source>
        <dbReference type="ARBA" id="ARBA00022989"/>
    </source>
</evidence>
<evidence type="ECO:0000256" key="9">
    <source>
        <dbReference type="ARBA" id="ARBA00023264"/>
    </source>
</evidence>
<comment type="caution">
    <text evidence="13">The sequence shown here is derived from an EMBL/GenBank/DDBJ whole genome shotgun (WGS) entry which is preliminary data.</text>
</comment>
<dbReference type="Gene3D" id="1.20.120.1760">
    <property type="match status" value="1"/>
</dbReference>
<dbReference type="EMBL" id="JAVFWL010000005">
    <property type="protein sequence ID" value="KAK6755158.1"/>
    <property type="molecule type" value="Genomic_DNA"/>
</dbReference>
<protein>
    <recommendedName>
        <fullName evidence="10">cardiolipin synthase (CMP-forming)</fullName>
        <ecNumber evidence="10">2.7.8.41</ecNumber>
    </recommendedName>
</protein>
<keyword evidence="8" id="KW-0594">Phospholipid biosynthesis</keyword>
<name>A0ABR1DXM1_NECAM</name>
<comment type="subcellular location">
    <subcellularLocation>
        <location evidence="1">Membrane</location>
        <topology evidence="1">Multi-pass membrane protein</topology>
    </subcellularLocation>
</comment>
<evidence type="ECO:0000256" key="10">
    <source>
        <dbReference type="ARBA" id="ARBA00039001"/>
    </source>
</evidence>
<keyword evidence="6" id="KW-0443">Lipid metabolism</keyword>
<accession>A0ABR1DXM1</accession>
<keyword evidence="4 12" id="KW-0812">Transmembrane</keyword>
<keyword evidence="14" id="KW-1185">Reference proteome</keyword>
<dbReference type="Pfam" id="PF01066">
    <property type="entry name" value="CDP-OH_P_transf"/>
    <property type="match status" value="1"/>
</dbReference>
<evidence type="ECO:0000256" key="8">
    <source>
        <dbReference type="ARBA" id="ARBA00023209"/>
    </source>
</evidence>
<feature type="transmembrane region" description="Helical" evidence="12">
    <location>
        <begin position="137"/>
        <end position="157"/>
    </location>
</feature>
<keyword evidence="3" id="KW-0808">Transferase</keyword>
<evidence type="ECO:0000256" key="7">
    <source>
        <dbReference type="ARBA" id="ARBA00023136"/>
    </source>
</evidence>
<keyword evidence="9" id="KW-1208">Phospholipid metabolism</keyword>
<evidence type="ECO:0000256" key="6">
    <source>
        <dbReference type="ARBA" id="ARBA00023098"/>
    </source>
</evidence>
<feature type="transmembrane region" description="Helical" evidence="12">
    <location>
        <begin position="106"/>
        <end position="125"/>
    </location>
</feature>
<feature type="transmembrane region" description="Helical" evidence="12">
    <location>
        <begin position="80"/>
        <end position="100"/>
    </location>
</feature>
<proteinExistence type="predicted"/>
<evidence type="ECO:0000256" key="11">
    <source>
        <dbReference type="ARBA" id="ARBA00047433"/>
    </source>
</evidence>
<dbReference type="InterPro" id="IPR050324">
    <property type="entry name" value="CDP-alcohol_PTase-I"/>
</dbReference>
<dbReference type="InterPro" id="IPR043130">
    <property type="entry name" value="CDP-OH_PTrfase_TM_dom"/>
</dbReference>
<evidence type="ECO:0000256" key="4">
    <source>
        <dbReference type="ARBA" id="ARBA00022692"/>
    </source>
</evidence>
<dbReference type="PANTHER" id="PTHR14269:SF60">
    <property type="entry name" value="CARDIOLIPIN SYNTHASE (CMP-FORMING)"/>
    <property type="match status" value="1"/>
</dbReference>
<dbReference type="PANTHER" id="PTHR14269">
    <property type="entry name" value="CDP-DIACYLGLYCEROL--GLYCEROL-3-PHOSPHATE 3-PHOSPHATIDYLTRANSFERASE-RELATED"/>
    <property type="match status" value="1"/>
</dbReference>
<evidence type="ECO:0000313" key="13">
    <source>
        <dbReference type="EMBL" id="KAK6755158.1"/>
    </source>
</evidence>
<sequence>MMLRIGQHLSLPVESLAWKCGAGNNARRISQVLMLSRFCRQDQHYNAVCRFSSSLSGKANDSFSGKRTSLDSGRYKFKTIPNALCVGRIVATPMVGYLVVQHEFPIAFGLFIAAGITDLLDGLIARNIPGQKSLFGSVLDPIADKLLVSVMFITMSYAALIPWQLTAVVLLRDICLLVGGFYKRYRSMEPPYTVQRYFNPEVSSMQVVPSTMSKINTILQLSVIACSLSIPVFSLGEFSSQTAAGLCWVTAFTTIYSGLQYASGRAFKKI</sequence>